<dbReference type="HOGENOM" id="CLU_2030064_0_0_1"/>
<sequence>MDEISNSSLTGVEIEVRRSCKSRGEPHSLHNHTRTSDKEWRLGRLTWVLPRRRLAGNGISYGGGQQLGGSAAEGEAPGAGATVATALLGEGDGVGGAAVWWQRREKRERRALVACRPVVMGN</sequence>
<reference evidence="1" key="3">
    <citation type="submission" date="2015-04" db="UniProtKB">
        <authorList>
            <consortium name="EnsemblPlants"/>
        </authorList>
    </citation>
    <scope>IDENTIFICATION</scope>
</reference>
<evidence type="ECO:0000313" key="2">
    <source>
        <dbReference type="Proteomes" id="UP000032180"/>
    </source>
</evidence>
<keyword evidence="2" id="KW-1185">Reference proteome</keyword>
<name>A0A0D9WDR1_9ORYZ</name>
<accession>A0A0D9WDR1</accession>
<dbReference type="AlphaFoldDB" id="A0A0D9WDR1"/>
<reference evidence="2" key="2">
    <citation type="submission" date="2013-12" db="EMBL/GenBank/DDBJ databases">
        <authorList>
            <person name="Yu Y."/>
            <person name="Lee S."/>
            <person name="de Baynast K."/>
            <person name="Wissotski M."/>
            <person name="Liu L."/>
            <person name="Talag J."/>
            <person name="Goicoechea J."/>
            <person name="Angelova A."/>
            <person name="Jetty R."/>
            <person name="Kudrna D."/>
            <person name="Golser W."/>
            <person name="Rivera L."/>
            <person name="Zhang J."/>
            <person name="Wing R."/>
        </authorList>
    </citation>
    <scope>NUCLEOTIDE SEQUENCE</scope>
</reference>
<protein>
    <submittedName>
        <fullName evidence="1">Uncharacterized protein</fullName>
    </submittedName>
</protein>
<evidence type="ECO:0000313" key="1">
    <source>
        <dbReference type="EnsemblPlants" id="LPERR05G05490.1"/>
    </source>
</evidence>
<reference evidence="1 2" key="1">
    <citation type="submission" date="2012-08" db="EMBL/GenBank/DDBJ databases">
        <title>Oryza genome evolution.</title>
        <authorList>
            <person name="Wing R.A."/>
        </authorList>
    </citation>
    <scope>NUCLEOTIDE SEQUENCE</scope>
</reference>
<dbReference type="Gramene" id="LPERR05G05490.1">
    <property type="protein sequence ID" value="LPERR05G05490.1"/>
    <property type="gene ID" value="LPERR05G05490"/>
</dbReference>
<organism evidence="1 2">
    <name type="scientific">Leersia perrieri</name>
    <dbReference type="NCBI Taxonomy" id="77586"/>
    <lineage>
        <taxon>Eukaryota</taxon>
        <taxon>Viridiplantae</taxon>
        <taxon>Streptophyta</taxon>
        <taxon>Embryophyta</taxon>
        <taxon>Tracheophyta</taxon>
        <taxon>Spermatophyta</taxon>
        <taxon>Magnoliopsida</taxon>
        <taxon>Liliopsida</taxon>
        <taxon>Poales</taxon>
        <taxon>Poaceae</taxon>
        <taxon>BOP clade</taxon>
        <taxon>Oryzoideae</taxon>
        <taxon>Oryzeae</taxon>
        <taxon>Oryzinae</taxon>
        <taxon>Leersia</taxon>
    </lineage>
</organism>
<dbReference type="EnsemblPlants" id="LPERR05G05490.1">
    <property type="protein sequence ID" value="LPERR05G05490.1"/>
    <property type="gene ID" value="LPERR05G05490"/>
</dbReference>
<dbReference type="Proteomes" id="UP000032180">
    <property type="component" value="Chromosome 5"/>
</dbReference>
<proteinExistence type="predicted"/>